<evidence type="ECO:0000313" key="1">
    <source>
        <dbReference type="EMBL" id="KAG0296829.1"/>
    </source>
</evidence>
<organism evidence="1 2">
    <name type="scientific">Linnemannia gamsii</name>
    <dbReference type="NCBI Taxonomy" id="64522"/>
    <lineage>
        <taxon>Eukaryota</taxon>
        <taxon>Fungi</taxon>
        <taxon>Fungi incertae sedis</taxon>
        <taxon>Mucoromycota</taxon>
        <taxon>Mortierellomycotina</taxon>
        <taxon>Mortierellomycetes</taxon>
        <taxon>Mortierellales</taxon>
        <taxon>Mortierellaceae</taxon>
        <taxon>Linnemannia</taxon>
    </lineage>
</organism>
<name>A0ABQ7KG29_9FUNG</name>
<dbReference type="Proteomes" id="UP001194696">
    <property type="component" value="Unassembled WGS sequence"/>
</dbReference>
<gene>
    <name evidence="1" type="ORF">BGZ96_008433</name>
</gene>
<keyword evidence="2" id="KW-1185">Reference proteome</keyword>
<reference evidence="1 2" key="1">
    <citation type="journal article" date="2020" name="Fungal Divers.">
        <title>Resolving the Mortierellaceae phylogeny through synthesis of multi-gene phylogenetics and phylogenomics.</title>
        <authorList>
            <person name="Vandepol N."/>
            <person name="Liber J."/>
            <person name="Desiro A."/>
            <person name="Na H."/>
            <person name="Kennedy M."/>
            <person name="Barry K."/>
            <person name="Grigoriev I.V."/>
            <person name="Miller A.N."/>
            <person name="O'Donnell K."/>
            <person name="Stajich J.E."/>
            <person name="Bonito G."/>
        </authorList>
    </citation>
    <scope>NUCLEOTIDE SEQUENCE [LARGE SCALE GENOMIC DNA]</scope>
    <source>
        <strain evidence="1 2">AD045</strain>
    </source>
</reference>
<evidence type="ECO:0008006" key="3">
    <source>
        <dbReference type="Google" id="ProtNLM"/>
    </source>
</evidence>
<sequence>MSTSCKKFFNIPELIDLVMAHLNRKDVLNFVLTNRRMHKLVTPLLYRKLEKYLHNSLRIFTSFPALHALARNVQHVRTLKISGDELAYLYNCVLAFEELILLALGTPLSRPVWLPPPDIRSSQVVALPPMVRLSVLELHLGPSKTYPYTVPSANFSQASLARLSWLISLNPGLTSLTLYGVPIHDLRTVGSSPEQLRGCRC</sequence>
<dbReference type="EMBL" id="JAAAIM010000047">
    <property type="protein sequence ID" value="KAG0296829.1"/>
    <property type="molecule type" value="Genomic_DNA"/>
</dbReference>
<proteinExistence type="predicted"/>
<evidence type="ECO:0000313" key="2">
    <source>
        <dbReference type="Proteomes" id="UP001194696"/>
    </source>
</evidence>
<accession>A0ABQ7KG29</accession>
<comment type="caution">
    <text evidence="1">The sequence shown here is derived from an EMBL/GenBank/DDBJ whole genome shotgun (WGS) entry which is preliminary data.</text>
</comment>
<protein>
    <recommendedName>
        <fullName evidence="3">F-box domain-containing protein</fullName>
    </recommendedName>
</protein>